<dbReference type="CDD" id="cd06904">
    <property type="entry name" value="M14_MpaA-like"/>
    <property type="match status" value="1"/>
</dbReference>
<evidence type="ECO:0000256" key="4">
    <source>
        <dbReference type="ARBA" id="ARBA00022801"/>
    </source>
</evidence>
<comment type="cofactor">
    <cofactor evidence="1">
        <name>Zn(2+)</name>
        <dbReference type="ChEBI" id="CHEBI:29105"/>
    </cofactor>
</comment>
<evidence type="ECO:0000313" key="11">
    <source>
        <dbReference type="Proteomes" id="UP000005297"/>
    </source>
</evidence>
<keyword evidence="4" id="KW-0378">Hydrolase</keyword>
<keyword evidence="5" id="KW-0862">Zinc</keyword>
<name>Q0EZ26_9PROT</name>
<comment type="caution">
    <text evidence="10">The sequence shown here is derived from an EMBL/GenBank/DDBJ whole genome shotgun (WGS) entry which is preliminary data.</text>
</comment>
<dbReference type="OrthoDB" id="5291050at2"/>
<dbReference type="GO" id="GO:0004181">
    <property type="term" value="F:metallocarboxypeptidase activity"/>
    <property type="evidence" value="ECO:0007669"/>
    <property type="project" value="InterPro"/>
</dbReference>
<dbReference type="SUPFAM" id="SSF53187">
    <property type="entry name" value="Zn-dependent exopeptidases"/>
    <property type="match status" value="1"/>
</dbReference>
<keyword evidence="6" id="KW-0482">Metalloprotease</keyword>
<dbReference type="GO" id="GO:0006508">
    <property type="term" value="P:proteolysis"/>
    <property type="evidence" value="ECO:0007669"/>
    <property type="project" value="UniProtKB-KW"/>
</dbReference>
<evidence type="ECO:0000256" key="1">
    <source>
        <dbReference type="ARBA" id="ARBA00001947"/>
    </source>
</evidence>
<dbReference type="Proteomes" id="UP000005297">
    <property type="component" value="Unassembled WGS sequence"/>
</dbReference>
<dbReference type="AlphaFoldDB" id="Q0EZ26"/>
<feature type="active site" description="Proton donor/acceptor" evidence="7">
    <location>
        <position position="288"/>
    </location>
</feature>
<keyword evidence="10" id="KW-0121">Carboxypeptidase</keyword>
<sequence length="381" mass="41485">MIDTSGMPVLNRLARAHATAIVGRMRLASVRDKLIFALLPATVMLLLAGQSAAAAAVTAAASSNTQPVIDECTRIGHKLGSVSLADCLDRHLSDTGSRSVNGQAIMMKEYPPLPGRKPIGRILLIGGTHGDEYSAVSIVFRWMETLDRYHSGLFHWHVTPLLNPDGLLQKHSQRLNAHGVDLNRNMPTPDWYVKSREYWQSTGKDPRRYPGTAPLSEPESSWLYEQIRQFKPDAIVSVHAPFGVLDFDGPPVGPSDLGFLHLKLIGTYPGSLGNCAGVQHHIPVITVELPYAGIMPSNEQVSTMWVDLVRWLRRNIPKQSTIEAQARFDEIAQALTGSMVRPEKAPPAAVNENAVTTQVDSDLQSPAGSGTQVIGNGKPVH</sequence>
<protein>
    <submittedName>
        <fullName evidence="10">Peptidase M14, carboxypeptidase A</fullName>
    </submittedName>
</protein>
<evidence type="ECO:0000256" key="2">
    <source>
        <dbReference type="ARBA" id="ARBA00005988"/>
    </source>
</evidence>
<evidence type="ECO:0000313" key="10">
    <source>
        <dbReference type="EMBL" id="EAU54598.1"/>
    </source>
</evidence>
<dbReference type="PROSITE" id="PS52035">
    <property type="entry name" value="PEPTIDASE_M14"/>
    <property type="match status" value="1"/>
</dbReference>
<dbReference type="Pfam" id="PF00246">
    <property type="entry name" value="Peptidase_M14"/>
    <property type="match status" value="1"/>
</dbReference>
<evidence type="ECO:0000256" key="3">
    <source>
        <dbReference type="ARBA" id="ARBA00022670"/>
    </source>
</evidence>
<dbReference type="STRING" id="314344.AL013_00125"/>
<gene>
    <name evidence="10" type="ORF">SPV1_07881</name>
</gene>
<feature type="region of interest" description="Disordered" evidence="8">
    <location>
        <begin position="356"/>
        <end position="381"/>
    </location>
</feature>
<dbReference type="PANTHER" id="PTHR11705:SF143">
    <property type="entry name" value="SLL0236 PROTEIN"/>
    <property type="match status" value="1"/>
</dbReference>
<feature type="domain" description="Peptidase M14" evidence="9">
    <location>
        <begin position="75"/>
        <end position="312"/>
    </location>
</feature>
<evidence type="ECO:0000259" key="9">
    <source>
        <dbReference type="PROSITE" id="PS52035"/>
    </source>
</evidence>
<feature type="compositionally biased region" description="Polar residues" evidence="8">
    <location>
        <begin position="356"/>
        <end position="374"/>
    </location>
</feature>
<comment type="similarity">
    <text evidence="2 7">Belongs to the peptidase M14 family.</text>
</comment>
<dbReference type="eggNOG" id="COG2866">
    <property type="taxonomic scope" value="Bacteria"/>
</dbReference>
<proteinExistence type="inferred from homology"/>
<keyword evidence="3" id="KW-0645">Protease</keyword>
<dbReference type="InParanoid" id="Q0EZ26"/>
<evidence type="ECO:0000256" key="7">
    <source>
        <dbReference type="PROSITE-ProRule" id="PRU01379"/>
    </source>
</evidence>
<dbReference type="EMBL" id="AATS01000007">
    <property type="protein sequence ID" value="EAU54598.1"/>
    <property type="molecule type" value="Genomic_DNA"/>
</dbReference>
<evidence type="ECO:0000256" key="6">
    <source>
        <dbReference type="ARBA" id="ARBA00023049"/>
    </source>
</evidence>
<dbReference type="PANTHER" id="PTHR11705">
    <property type="entry name" value="PROTEASE FAMILY M14 CARBOXYPEPTIDASE A,B"/>
    <property type="match status" value="1"/>
</dbReference>
<dbReference type="HOGENOM" id="CLU_061366_0_0_0"/>
<evidence type="ECO:0000256" key="5">
    <source>
        <dbReference type="ARBA" id="ARBA00022833"/>
    </source>
</evidence>
<dbReference type="GO" id="GO:0005615">
    <property type="term" value="C:extracellular space"/>
    <property type="evidence" value="ECO:0007669"/>
    <property type="project" value="TreeGrafter"/>
</dbReference>
<dbReference type="GO" id="GO:0008270">
    <property type="term" value="F:zinc ion binding"/>
    <property type="evidence" value="ECO:0007669"/>
    <property type="project" value="InterPro"/>
</dbReference>
<evidence type="ECO:0000256" key="8">
    <source>
        <dbReference type="SAM" id="MobiDB-lite"/>
    </source>
</evidence>
<organism evidence="10 11">
    <name type="scientific">Mariprofundus ferrooxydans PV-1</name>
    <dbReference type="NCBI Taxonomy" id="314345"/>
    <lineage>
        <taxon>Bacteria</taxon>
        <taxon>Pseudomonadati</taxon>
        <taxon>Pseudomonadota</taxon>
        <taxon>Candidatius Mariprofundia</taxon>
        <taxon>Mariprofundales</taxon>
        <taxon>Mariprofundaceae</taxon>
        <taxon>Mariprofundus</taxon>
    </lineage>
</organism>
<keyword evidence="11" id="KW-1185">Reference proteome</keyword>
<dbReference type="InterPro" id="IPR000834">
    <property type="entry name" value="Peptidase_M14"/>
</dbReference>
<reference evidence="10 11" key="1">
    <citation type="submission" date="2006-09" db="EMBL/GenBank/DDBJ databases">
        <authorList>
            <person name="Emerson D."/>
            <person name="Ferriera S."/>
            <person name="Johnson J."/>
            <person name="Kravitz S."/>
            <person name="Halpern A."/>
            <person name="Remington K."/>
            <person name="Beeson K."/>
            <person name="Tran B."/>
            <person name="Rogers Y.-H."/>
            <person name="Friedman R."/>
            <person name="Venter J.C."/>
        </authorList>
    </citation>
    <scope>NUCLEOTIDE SEQUENCE [LARGE SCALE GENOMIC DNA]</scope>
    <source>
        <strain evidence="10 11">PV-1</strain>
    </source>
</reference>
<dbReference type="Gene3D" id="3.40.630.10">
    <property type="entry name" value="Zn peptidases"/>
    <property type="match status" value="1"/>
</dbReference>
<accession>Q0EZ26</accession>